<keyword evidence="3" id="KW-1185">Reference proteome</keyword>
<proteinExistence type="predicted"/>
<gene>
    <name evidence="2" type="ORF">SAMN02745857_03441</name>
</gene>
<dbReference type="OrthoDB" id="9153086at2"/>
<dbReference type="RefSeq" id="WP_084092394.1">
    <property type="nucleotide sequence ID" value="NZ_FWXD01000026.1"/>
</dbReference>
<dbReference type="InterPro" id="IPR037883">
    <property type="entry name" value="Knr4/Smi1-like_sf"/>
</dbReference>
<feature type="domain" description="Knr4/Smi1-like" evidence="1">
    <location>
        <begin position="14"/>
        <end position="140"/>
    </location>
</feature>
<dbReference type="Pfam" id="PF09346">
    <property type="entry name" value="SMI1_KNR4"/>
    <property type="match status" value="1"/>
</dbReference>
<evidence type="ECO:0000259" key="1">
    <source>
        <dbReference type="Pfam" id="PF09346"/>
    </source>
</evidence>
<protein>
    <submittedName>
        <fullName evidence="2">SMI1 / KNR4 family (SUKH-1)</fullName>
    </submittedName>
</protein>
<dbReference type="InterPro" id="IPR018958">
    <property type="entry name" value="Knr4/Smi1-like_dom"/>
</dbReference>
<evidence type="ECO:0000313" key="2">
    <source>
        <dbReference type="EMBL" id="SMC28850.1"/>
    </source>
</evidence>
<sequence>MFKINEKDFDQFRESFERAKGIELPDDYVFFLKKVDLPDFLEVNFSQHEFANATVIKNWYGFGVRNEINLNTNYDFYVSSGRVPSEVLPIAEDVAGNLFCLGLKGDSQGRIYFWDHEEELNVENLSDLTVVANTFRDFIRAIAT</sequence>
<dbReference type="Proteomes" id="UP000192761">
    <property type="component" value="Unassembled WGS sequence"/>
</dbReference>
<dbReference type="STRING" id="1121001.SAMN02745857_03441"/>
<reference evidence="2 3" key="1">
    <citation type="submission" date="2017-04" db="EMBL/GenBank/DDBJ databases">
        <authorList>
            <person name="Afonso C.L."/>
            <person name="Miller P.J."/>
            <person name="Scott M.A."/>
            <person name="Spackman E."/>
            <person name="Goraichik I."/>
            <person name="Dimitrov K.M."/>
            <person name="Suarez D.L."/>
            <person name="Swayne D.E."/>
        </authorList>
    </citation>
    <scope>NUCLEOTIDE SEQUENCE [LARGE SCALE GENOMIC DNA]</scope>
    <source>
        <strain evidence="2 3">DSM 23236</strain>
    </source>
</reference>
<organism evidence="2 3">
    <name type="scientific">Andreprevotia lacus DSM 23236</name>
    <dbReference type="NCBI Taxonomy" id="1121001"/>
    <lineage>
        <taxon>Bacteria</taxon>
        <taxon>Pseudomonadati</taxon>
        <taxon>Pseudomonadota</taxon>
        <taxon>Betaproteobacteria</taxon>
        <taxon>Neisseriales</taxon>
        <taxon>Chitinibacteraceae</taxon>
        <taxon>Andreprevotia</taxon>
    </lineage>
</organism>
<dbReference type="Gene3D" id="3.40.1580.10">
    <property type="entry name" value="SMI1/KNR4-like"/>
    <property type="match status" value="1"/>
</dbReference>
<dbReference type="AlphaFoldDB" id="A0A1W1XY18"/>
<accession>A0A1W1XY18</accession>
<dbReference type="EMBL" id="FWXD01000026">
    <property type="protein sequence ID" value="SMC28850.1"/>
    <property type="molecule type" value="Genomic_DNA"/>
</dbReference>
<evidence type="ECO:0000313" key="3">
    <source>
        <dbReference type="Proteomes" id="UP000192761"/>
    </source>
</evidence>
<dbReference type="SUPFAM" id="SSF160631">
    <property type="entry name" value="SMI1/KNR4-like"/>
    <property type="match status" value="1"/>
</dbReference>
<name>A0A1W1XY18_9NEIS</name>